<dbReference type="InterPro" id="IPR005119">
    <property type="entry name" value="LysR_subst-bd"/>
</dbReference>
<keyword evidence="3" id="KW-0238">DNA-binding</keyword>
<dbReference type="SUPFAM" id="SSF53850">
    <property type="entry name" value="Periplasmic binding protein-like II"/>
    <property type="match status" value="1"/>
</dbReference>
<evidence type="ECO:0000256" key="4">
    <source>
        <dbReference type="ARBA" id="ARBA00023163"/>
    </source>
</evidence>
<dbReference type="PANTHER" id="PTHR30537">
    <property type="entry name" value="HTH-TYPE TRANSCRIPTIONAL REGULATOR"/>
    <property type="match status" value="1"/>
</dbReference>
<dbReference type="InterPro" id="IPR036390">
    <property type="entry name" value="WH_DNA-bd_sf"/>
</dbReference>
<proteinExistence type="inferred from homology"/>
<comment type="caution">
    <text evidence="6">The sequence shown here is derived from an EMBL/GenBank/DDBJ whole genome shotgun (WGS) entry which is preliminary data.</text>
</comment>
<feature type="domain" description="HTH lysR-type" evidence="5">
    <location>
        <begin position="1"/>
        <end position="58"/>
    </location>
</feature>
<evidence type="ECO:0000256" key="1">
    <source>
        <dbReference type="ARBA" id="ARBA00009437"/>
    </source>
</evidence>
<evidence type="ECO:0000256" key="3">
    <source>
        <dbReference type="ARBA" id="ARBA00023125"/>
    </source>
</evidence>
<dbReference type="InterPro" id="IPR058163">
    <property type="entry name" value="LysR-type_TF_proteobact-type"/>
</dbReference>
<dbReference type="RefSeq" id="WP_269275720.1">
    <property type="nucleotide sequence ID" value="NZ_JAPVOI010000003.1"/>
</dbReference>
<keyword evidence="4" id="KW-0804">Transcription</keyword>
<dbReference type="InterPro" id="IPR036388">
    <property type="entry name" value="WH-like_DNA-bd_sf"/>
</dbReference>
<dbReference type="Pfam" id="PF00126">
    <property type="entry name" value="HTH_1"/>
    <property type="match status" value="1"/>
</dbReference>
<evidence type="ECO:0000259" key="5">
    <source>
        <dbReference type="PROSITE" id="PS50931"/>
    </source>
</evidence>
<evidence type="ECO:0000313" key="7">
    <source>
        <dbReference type="Proteomes" id="UP001079430"/>
    </source>
</evidence>
<comment type="similarity">
    <text evidence="1">Belongs to the LysR transcriptional regulatory family.</text>
</comment>
<dbReference type="PANTHER" id="PTHR30537:SF3">
    <property type="entry name" value="TRANSCRIPTIONAL REGULATORY PROTEIN"/>
    <property type="match status" value="1"/>
</dbReference>
<dbReference type="SUPFAM" id="SSF46785">
    <property type="entry name" value="Winged helix' DNA-binding domain"/>
    <property type="match status" value="1"/>
</dbReference>
<dbReference type="InterPro" id="IPR000847">
    <property type="entry name" value="LysR_HTH_N"/>
</dbReference>
<dbReference type="PRINTS" id="PR00039">
    <property type="entry name" value="HTHLYSR"/>
</dbReference>
<sequence length="293" mass="31461">MDWNDLRYFLAVARTGSLSAATRELGTSQATIGRRVQALETALGAVLFERLNTGYVLTSAGREIQARAEAAEAAVLAVARGVDRELGQVQGSVRLATGEALASHLIAPRASLFRATYPALRLEFVTGFRAVSLSRHEADLALRLIRPDQGDYIRRKVGVVGFGLYASSASVDAHPALRCDPWSVDFIGWDASMRDVPMTGWIKGQALDRIVATATSMNVQLALARASLGAAILPCFVADSVPDLVRLAGPSDVGILDLWVVAHRDLSRVPRVRAVLDFVGGLCEQESARLRGV</sequence>
<organism evidence="6 7">
    <name type="scientific">Sinorhizobium psoraleae</name>
    <dbReference type="NCBI Taxonomy" id="520838"/>
    <lineage>
        <taxon>Bacteria</taxon>
        <taxon>Pseudomonadati</taxon>
        <taxon>Pseudomonadota</taxon>
        <taxon>Alphaproteobacteria</taxon>
        <taxon>Hyphomicrobiales</taxon>
        <taxon>Rhizobiaceae</taxon>
        <taxon>Sinorhizobium/Ensifer group</taxon>
        <taxon>Sinorhizobium</taxon>
    </lineage>
</organism>
<gene>
    <name evidence="6" type="ORF">O3W52_04015</name>
</gene>
<dbReference type="Gene3D" id="3.40.190.290">
    <property type="match status" value="1"/>
</dbReference>
<dbReference type="PROSITE" id="PS50931">
    <property type="entry name" value="HTH_LYSR"/>
    <property type="match status" value="1"/>
</dbReference>
<keyword evidence="7" id="KW-1185">Reference proteome</keyword>
<evidence type="ECO:0000313" key="6">
    <source>
        <dbReference type="EMBL" id="MCZ4089254.1"/>
    </source>
</evidence>
<evidence type="ECO:0000256" key="2">
    <source>
        <dbReference type="ARBA" id="ARBA00023015"/>
    </source>
</evidence>
<accession>A0ABT4KBC4</accession>
<dbReference type="Pfam" id="PF03466">
    <property type="entry name" value="LysR_substrate"/>
    <property type="match status" value="1"/>
</dbReference>
<dbReference type="EMBL" id="JAPVOI010000003">
    <property type="protein sequence ID" value="MCZ4089254.1"/>
    <property type="molecule type" value="Genomic_DNA"/>
</dbReference>
<dbReference type="Gene3D" id="1.10.10.10">
    <property type="entry name" value="Winged helix-like DNA-binding domain superfamily/Winged helix DNA-binding domain"/>
    <property type="match status" value="1"/>
</dbReference>
<reference evidence="6" key="1">
    <citation type="submission" date="2022-10" db="EMBL/GenBank/DDBJ databases">
        <title>Whole genome sequencing of three plant growth promoting bacteria isolated from Vachellia tortilis subsp. raddiana in Morocco.</title>
        <authorList>
            <person name="Hnini M."/>
            <person name="Zouagui R."/>
            <person name="Zouagui H."/>
            <person name="Chemao Elfihri M.-W."/>
            <person name="Ibrahimi A."/>
            <person name="Sbabou L."/>
            <person name="Aurag J."/>
        </authorList>
    </citation>
    <scope>NUCLEOTIDE SEQUENCE</scope>
    <source>
        <strain evidence="6">LMR678</strain>
    </source>
</reference>
<keyword evidence="2" id="KW-0805">Transcription regulation</keyword>
<dbReference type="Proteomes" id="UP001079430">
    <property type="component" value="Unassembled WGS sequence"/>
</dbReference>
<name>A0ABT4KBC4_9HYPH</name>
<protein>
    <submittedName>
        <fullName evidence="6">LysR family transcriptional regulator</fullName>
    </submittedName>
</protein>